<organism evidence="1 2">
    <name type="scientific">Phytophthora sojae (strain P6497)</name>
    <name type="common">Soybean stem and root rot agent</name>
    <name type="synonym">Phytophthora megasperma f. sp. glycines</name>
    <dbReference type="NCBI Taxonomy" id="1094619"/>
    <lineage>
        <taxon>Eukaryota</taxon>
        <taxon>Sar</taxon>
        <taxon>Stramenopiles</taxon>
        <taxon>Oomycota</taxon>
        <taxon>Peronosporomycetes</taxon>
        <taxon>Peronosporales</taxon>
        <taxon>Peronosporaceae</taxon>
        <taxon>Phytophthora</taxon>
    </lineage>
</organism>
<accession>G4Z9H8</accession>
<gene>
    <name evidence="1" type="ORF">PHYSODRAFT_330370</name>
</gene>
<dbReference type="EMBL" id="JH159153">
    <property type="protein sequence ID" value="EGZ22610.1"/>
    <property type="molecule type" value="Genomic_DNA"/>
</dbReference>
<proteinExistence type="predicted"/>
<name>G4Z9H8_PHYSP</name>
<dbReference type="RefSeq" id="XP_009525327.1">
    <property type="nucleotide sequence ID" value="XM_009527032.1"/>
</dbReference>
<protein>
    <submittedName>
        <fullName evidence="1">Uncharacterized protein</fullName>
    </submittedName>
</protein>
<dbReference type="Proteomes" id="UP000002640">
    <property type="component" value="Unassembled WGS sequence"/>
</dbReference>
<keyword evidence="2" id="KW-1185">Reference proteome</keyword>
<dbReference type="SMR" id="G4Z9H8"/>
<dbReference type="KEGG" id="psoj:PHYSODRAFT_330370"/>
<evidence type="ECO:0000313" key="1">
    <source>
        <dbReference type="EMBL" id="EGZ22610.1"/>
    </source>
</evidence>
<dbReference type="AlphaFoldDB" id="G4Z9H8"/>
<dbReference type="InParanoid" id="G4Z9H8"/>
<sequence>MPQDGNNSSLKGLSNDEEGACCLYPSKRCDNLRVTKANGQLHKFCQYHRGKANYNQRQLEFKRRMQREQLQSAVGRCSKSDNQDDEDFELDEEYLRLIEEVATSTVADGALHKNH</sequence>
<dbReference type="GeneID" id="20646117"/>
<reference evidence="1 2" key="1">
    <citation type="journal article" date="2006" name="Science">
        <title>Phytophthora genome sequences uncover evolutionary origins and mechanisms of pathogenesis.</title>
        <authorList>
            <person name="Tyler B.M."/>
            <person name="Tripathy S."/>
            <person name="Zhang X."/>
            <person name="Dehal P."/>
            <person name="Jiang R.H."/>
            <person name="Aerts A."/>
            <person name="Arredondo F.D."/>
            <person name="Baxter L."/>
            <person name="Bensasson D."/>
            <person name="Beynon J.L."/>
            <person name="Chapman J."/>
            <person name="Damasceno C.M."/>
            <person name="Dorrance A.E."/>
            <person name="Dou D."/>
            <person name="Dickerman A.W."/>
            <person name="Dubchak I.L."/>
            <person name="Garbelotto M."/>
            <person name="Gijzen M."/>
            <person name="Gordon S.G."/>
            <person name="Govers F."/>
            <person name="Grunwald N.J."/>
            <person name="Huang W."/>
            <person name="Ivors K.L."/>
            <person name="Jones R.W."/>
            <person name="Kamoun S."/>
            <person name="Krampis K."/>
            <person name="Lamour K.H."/>
            <person name="Lee M.K."/>
            <person name="McDonald W.H."/>
            <person name="Medina M."/>
            <person name="Meijer H.J."/>
            <person name="Nordberg E.K."/>
            <person name="Maclean D.J."/>
            <person name="Ospina-Giraldo M.D."/>
            <person name="Morris P.F."/>
            <person name="Phuntumart V."/>
            <person name="Putnam N.H."/>
            <person name="Rash S."/>
            <person name="Rose J.K."/>
            <person name="Sakihama Y."/>
            <person name="Salamov A.A."/>
            <person name="Savidor A."/>
            <person name="Scheuring C.F."/>
            <person name="Smith B.M."/>
            <person name="Sobral B.W."/>
            <person name="Terry A."/>
            <person name="Torto-Alalibo T.A."/>
            <person name="Win J."/>
            <person name="Xu Z."/>
            <person name="Zhang H."/>
            <person name="Grigoriev I.V."/>
            <person name="Rokhsar D.S."/>
            <person name="Boore J.L."/>
        </authorList>
    </citation>
    <scope>NUCLEOTIDE SEQUENCE [LARGE SCALE GENOMIC DNA]</scope>
    <source>
        <strain evidence="1 2">P6497</strain>
    </source>
</reference>
<evidence type="ECO:0000313" key="2">
    <source>
        <dbReference type="Proteomes" id="UP000002640"/>
    </source>
</evidence>